<evidence type="ECO:0008006" key="4">
    <source>
        <dbReference type="Google" id="ProtNLM"/>
    </source>
</evidence>
<dbReference type="PANTHER" id="PTHR21622">
    <property type="entry name" value="COILED-COIL-HELIX-COILED-COIL-HELIX DOMAIN CONTAINING 4"/>
    <property type="match status" value="1"/>
</dbReference>
<proteinExistence type="predicted"/>
<name>A0A8S1F2B6_9PELO</name>
<dbReference type="EMBL" id="CADEPM010000009">
    <property type="protein sequence ID" value="CAB3410094.1"/>
    <property type="molecule type" value="Genomic_DNA"/>
</dbReference>
<dbReference type="OrthoDB" id="7481291at2759"/>
<sequence>MDLFMVLNKKEYESPLKDKNLEKYSDIKKYATVGPRNPDGSINWQCPCMAGGSLVAHRCGYYFRKLYLCMKEDETKDATEKCPNQFVDWAACMQNMPAERREQMRRLMAEQPKPTD</sequence>
<organism evidence="2 3">
    <name type="scientific">Caenorhabditis bovis</name>
    <dbReference type="NCBI Taxonomy" id="2654633"/>
    <lineage>
        <taxon>Eukaryota</taxon>
        <taxon>Metazoa</taxon>
        <taxon>Ecdysozoa</taxon>
        <taxon>Nematoda</taxon>
        <taxon>Chromadorea</taxon>
        <taxon>Rhabditida</taxon>
        <taxon>Rhabditina</taxon>
        <taxon>Rhabditomorpha</taxon>
        <taxon>Rhabditoidea</taxon>
        <taxon>Rhabditidae</taxon>
        <taxon>Peloderinae</taxon>
        <taxon>Caenorhabditis</taxon>
    </lineage>
</organism>
<protein>
    <recommendedName>
        <fullName evidence="4">CHCH domain-containing protein</fullName>
    </recommendedName>
</protein>
<evidence type="ECO:0000313" key="3">
    <source>
        <dbReference type="Proteomes" id="UP000494206"/>
    </source>
</evidence>
<evidence type="ECO:0000256" key="1">
    <source>
        <dbReference type="ARBA" id="ARBA00023157"/>
    </source>
</evidence>
<dbReference type="Gene3D" id="1.10.287.2900">
    <property type="match status" value="1"/>
</dbReference>
<accession>A0A8S1F2B6</accession>
<dbReference type="GO" id="GO:0005758">
    <property type="term" value="C:mitochondrial intermembrane space"/>
    <property type="evidence" value="ECO:0007669"/>
    <property type="project" value="TreeGrafter"/>
</dbReference>
<dbReference type="GO" id="GO:0015035">
    <property type="term" value="F:protein-disulfide reductase activity"/>
    <property type="evidence" value="ECO:0007669"/>
    <property type="project" value="InterPro"/>
</dbReference>
<dbReference type="PANTHER" id="PTHR21622:SF4">
    <property type="entry name" value="CHCH DOMAIN-CONTAINING PROTEIN-RELATED"/>
    <property type="match status" value="1"/>
</dbReference>
<dbReference type="Proteomes" id="UP000494206">
    <property type="component" value="Unassembled WGS sequence"/>
</dbReference>
<comment type="caution">
    <text evidence="2">The sequence shown here is derived from an EMBL/GenBank/DDBJ whole genome shotgun (WGS) entry which is preliminary data.</text>
</comment>
<reference evidence="2 3" key="1">
    <citation type="submission" date="2020-04" db="EMBL/GenBank/DDBJ databases">
        <authorList>
            <person name="Laetsch R D."/>
            <person name="Stevens L."/>
            <person name="Kumar S."/>
            <person name="Blaxter L. M."/>
        </authorList>
    </citation>
    <scope>NUCLEOTIDE SEQUENCE [LARGE SCALE GENOMIC DNA]</scope>
</reference>
<dbReference type="InterPro" id="IPR039289">
    <property type="entry name" value="CHCHD4"/>
</dbReference>
<gene>
    <name evidence="2" type="ORF">CBOVIS_LOCUS11658</name>
</gene>
<keyword evidence="3" id="KW-1185">Reference proteome</keyword>
<dbReference type="AlphaFoldDB" id="A0A8S1F2B6"/>
<evidence type="ECO:0000313" key="2">
    <source>
        <dbReference type="EMBL" id="CAB3410094.1"/>
    </source>
</evidence>
<keyword evidence="1" id="KW-1015">Disulfide bond</keyword>
<dbReference type="GO" id="GO:0045041">
    <property type="term" value="P:protein import into mitochondrial intermembrane space"/>
    <property type="evidence" value="ECO:0007669"/>
    <property type="project" value="InterPro"/>
</dbReference>